<dbReference type="EMBL" id="FWFX01000007">
    <property type="protein sequence ID" value="SLN48982.1"/>
    <property type="molecule type" value="Genomic_DNA"/>
</dbReference>
<dbReference type="SMART" id="SM00062">
    <property type="entry name" value="PBPb"/>
    <property type="match status" value="1"/>
</dbReference>
<feature type="chain" id="PRO_5012620498" evidence="2">
    <location>
        <begin position="20"/>
        <end position="253"/>
    </location>
</feature>
<dbReference type="PANTHER" id="PTHR35936">
    <property type="entry name" value="MEMBRANE-BOUND LYTIC MUREIN TRANSGLYCOSYLASE F"/>
    <property type="match status" value="1"/>
</dbReference>
<evidence type="ECO:0000256" key="1">
    <source>
        <dbReference type="ARBA" id="ARBA00022729"/>
    </source>
</evidence>
<dbReference type="Proteomes" id="UP000193061">
    <property type="component" value="Unassembled WGS sequence"/>
</dbReference>
<evidence type="ECO:0000313" key="5">
    <source>
        <dbReference type="Proteomes" id="UP000193061"/>
    </source>
</evidence>
<feature type="signal peptide" evidence="2">
    <location>
        <begin position="1"/>
        <end position="19"/>
    </location>
</feature>
<reference evidence="4 5" key="1">
    <citation type="submission" date="2017-03" db="EMBL/GenBank/DDBJ databases">
        <authorList>
            <person name="Afonso C.L."/>
            <person name="Miller P.J."/>
            <person name="Scott M.A."/>
            <person name="Spackman E."/>
            <person name="Goraichik I."/>
            <person name="Dimitrov K.M."/>
            <person name="Suarez D.L."/>
            <person name="Swayne D.E."/>
        </authorList>
    </citation>
    <scope>NUCLEOTIDE SEQUENCE [LARGE SCALE GENOMIC DNA]</scope>
    <source>
        <strain evidence="4 5">CECT 7450</strain>
    </source>
</reference>
<dbReference type="PANTHER" id="PTHR35936:SF25">
    <property type="entry name" value="ABC TRANSPORTER SUBSTRATE-BINDING PROTEIN"/>
    <property type="match status" value="1"/>
</dbReference>
<keyword evidence="5" id="KW-1185">Reference proteome</keyword>
<feature type="domain" description="Solute-binding protein family 3/N-terminal" evidence="3">
    <location>
        <begin position="21"/>
        <end position="250"/>
    </location>
</feature>
<organism evidence="4 5">
    <name type="scientific">Roseovarius albus</name>
    <dbReference type="NCBI Taxonomy" id="1247867"/>
    <lineage>
        <taxon>Bacteria</taxon>
        <taxon>Pseudomonadati</taxon>
        <taxon>Pseudomonadota</taxon>
        <taxon>Alphaproteobacteria</taxon>
        <taxon>Rhodobacterales</taxon>
        <taxon>Roseobacteraceae</taxon>
        <taxon>Roseovarius</taxon>
    </lineage>
</organism>
<sequence>MFRKALLTLTLTFSVPAQAQDIRFVTLDWAPYVYGKDGQIIGPGRELIEAACDSAELECTFDIFPWRRAQEMMREGLADGMMVIGRNAERETWLDYSVPIIRTEYGFFVHAQDPLILEGMHSIQGKRVGVFAPSNTAVNLEEIRANMETTGLEPIMIDQRPDDASGFRKLAAKRLDAVYSNRDRGHRVLEANELTSDVRYAGMDRPILYYAAIRKTFADPEISERFFASLSGSFTDGSAAAIIENYGLEPAPQ</sequence>
<gene>
    <name evidence="4" type="ORF">ROA7450_02406</name>
</gene>
<dbReference type="Gene3D" id="3.40.190.10">
    <property type="entry name" value="Periplasmic binding protein-like II"/>
    <property type="match status" value="2"/>
</dbReference>
<protein>
    <submittedName>
        <fullName evidence="4">Bacterial extracellular solute-binding proteins, family 3</fullName>
    </submittedName>
</protein>
<name>A0A1X6ZE34_9RHOB</name>
<evidence type="ECO:0000313" key="4">
    <source>
        <dbReference type="EMBL" id="SLN48982.1"/>
    </source>
</evidence>
<evidence type="ECO:0000256" key="2">
    <source>
        <dbReference type="SAM" id="SignalP"/>
    </source>
</evidence>
<proteinExistence type="predicted"/>
<dbReference type="OrthoDB" id="7354650at2"/>
<dbReference type="AlphaFoldDB" id="A0A1X6ZE34"/>
<keyword evidence="1 2" id="KW-0732">Signal</keyword>
<dbReference type="RefSeq" id="WP_085805987.1">
    <property type="nucleotide sequence ID" value="NZ_FWFX01000007.1"/>
</dbReference>
<evidence type="ECO:0000259" key="3">
    <source>
        <dbReference type="SMART" id="SM00062"/>
    </source>
</evidence>
<dbReference type="SUPFAM" id="SSF53850">
    <property type="entry name" value="Periplasmic binding protein-like II"/>
    <property type="match status" value="1"/>
</dbReference>
<accession>A0A1X6ZE34</accession>
<dbReference type="Pfam" id="PF00497">
    <property type="entry name" value="SBP_bac_3"/>
    <property type="match status" value="1"/>
</dbReference>
<dbReference type="InterPro" id="IPR001638">
    <property type="entry name" value="Solute-binding_3/MltF_N"/>
</dbReference>